<dbReference type="SUPFAM" id="SSF53474">
    <property type="entry name" value="alpha/beta-Hydrolases"/>
    <property type="match status" value="1"/>
</dbReference>
<dbReference type="PROSITE" id="PS00122">
    <property type="entry name" value="CARBOXYLESTERASE_B_1"/>
    <property type="match status" value="1"/>
</dbReference>
<feature type="signal peptide" evidence="6">
    <location>
        <begin position="1"/>
        <end position="21"/>
    </location>
</feature>
<gene>
    <name evidence="9" type="primary">ESTF_3</name>
    <name evidence="9" type="ORF">g.27911</name>
</gene>
<reference evidence="9" key="2">
    <citation type="journal article" date="2015" name="Gigascience">
        <title>Reconstructing a comprehensive transcriptome assembly of a white-pupal translocated strain of the pest fruit fly Bactrocera cucurbitae.</title>
        <authorList>
            <person name="Sim S.B."/>
            <person name="Calla B."/>
            <person name="Hall B."/>
            <person name="DeRego T."/>
            <person name="Geib S.M."/>
        </authorList>
    </citation>
    <scope>NUCLEOTIDE SEQUENCE</scope>
</reference>
<feature type="chain" id="PRO_5005108739" description="Carboxylic ester hydrolase" evidence="6">
    <location>
        <begin position="22"/>
        <end position="556"/>
    </location>
</feature>
<name>A0A0A1X776_ZEUCU</name>
<dbReference type="InterPro" id="IPR002018">
    <property type="entry name" value="CarbesteraseB"/>
</dbReference>
<evidence type="ECO:0000256" key="7">
    <source>
        <dbReference type="SAM" id="Phobius"/>
    </source>
</evidence>
<keyword evidence="2" id="KW-0719">Serine esterase</keyword>
<dbReference type="PANTHER" id="PTHR43142:SF1">
    <property type="entry name" value="CARBOXYLIC ESTER HYDROLASE"/>
    <property type="match status" value="1"/>
</dbReference>
<accession>A0A0A1X776</accession>
<dbReference type="Pfam" id="PF00135">
    <property type="entry name" value="COesterase"/>
    <property type="match status" value="1"/>
</dbReference>
<keyword evidence="7" id="KW-1133">Transmembrane helix</keyword>
<dbReference type="EC" id="3.1.1.-" evidence="6"/>
<dbReference type="InterPro" id="IPR029058">
    <property type="entry name" value="AB_hydrolase_fold"/>
</dbReference>
<keyword evidence="6" id="KW-0732">Signal</keyword>
<keyword evidence="7" id="KW-0812">Transmembrane</keyword>
<dbReference type="Gene3D" id="3.40.50.1820">
    <property type="entry name" value="alpha/beta hydrolase"/>
    <property type="match status" value="1"/>
</dbReference>
<organism evidence="9">
    <name type="scientific">Zeugodacus cucurbitae</name>
    <name type="common">Melon fruit fly</name>
    <name type="synonym">Bactrocera cucurbitae</name>
    <dbReference type="NCBI Taxonomy" id="28588"/>
    <lineage>
        <taxon>Eukaryota</taxon>
        <taxon>Metazoa</taxon>
        <taxon>Ecdysozoa</taxon>
        <taxon>Arthropoda</taxon>
        <taxon>Hexapoda</taxon>
        <taxon>Insecta</taxon>
        <taxon>Pterygota</taxon>
        <taxon>Neoptera</taxon>
        <taxon>Endopterygota</taxon>
        <taxon>Diptera</taxon>
        <taxon>Brachycera</taxon>
        <taxon>Muscomorpha</taxon>
        <taxon>Tephritoidea</taxon>
        <taxon>Tephritidae</taxon>
        <taxon>Zeugodacus</taxon>
        <taxon>Zeugodacus</taxon>
    </lineage>
</organism>
<dbReference type="InterPro" id="IPR019826">
    <property type="entry name" value="Carboxylesterase_B_AS"/>
</dbReference>
<evidence type="ECO:0000256" key="5">
    <source>
        <dbReference type="ARBA" id="ARBA00023180"/>
    </source>
</evidence>
<keyword evidence="7" id="KW-0472">Membrane</keyword>
<evidence type="ECO:0000256" key="4">
    <source>
        <dbReference type="ARBA" id="ARBA00023157"/>
    </source>
</evidence>
<keyword evidence="4" id="KW-1015">Disulfide bond</keyword>
<evidence type="ECO:0000256" key="2">
    <source>
        <dbReference type="ARBA" id="ARBA00022487"/>
    </source>
</evidence>
<keyword evidence="5" id="KW-0325">Glycoprotein</keyword>
<dbReference type="GO" id="GO:0052689">
    <property type="term" value="F:carboxylic ester hydrolase activity"/>
    <property type="evidence" value="ECO:0007669"/>
    <property type="project" value="UniProtKB-KW"/>
</dbReference>
<keyword evidence="3 6" id="KW-0378">Hydrolase</keyword>
<dbReference type="PANTHER" id="PTHR43142">
    <property type="entry name" value="CARBOXYLIC ESTER HYDROLASE"/>
    <property type="match status" value="1"/>
</dbReference>
<dbReference type="EMBL" id="GBXI01007702">
    <property type="protein sequence ID" value="JAD06590.1"/>
    <property type="molecule type" value="Transcribed_RNA"/>
</dbReference>
<feature type="transmembrane region" description="Helical" evidence="7">
    <location>
        <begin position="531"/>
        <end position="550"/>
    </location>
</feature>
<evidence type="ECO:0000256" key="1">
    <source>
        <dbReference type="ARBA" id="ARBA00005964"/>
    </source>
</evidence>
<protein>
    <recommendedName>
        <fullName evidence="6">Carboxylic ester hydrolase</fullName>
        <ecNumber evidence="6">3.1.1.-</ecNumber>
    </recommendedName>
</protein>
<dbReference type="ESTHER" id="baccu-a0a0a1x776">
    <property type="family name" value="Carb_B_Arthropoda"/>
</dbReference>
<comment type="similarity">
    <text evidence="1 6">Belongs to the type-B carboxylesterase/lipase family.</text>
</comment>
<proteinExistence type="inferred from homology"/>
<dbReference type="AlphaFoldDB" id="A0A0A1X776"/>
<evidence type="ECO:0000313" key="9">
    <source>
        <dbReference type="EMBL" id="JAD06590.1"/>
    </source>
</evidence>
<feature type="domain" description="Carboxylesterase type B" evidence="8">
    <location>
        <begin position="23"/>
        <end position="520"/>
    </location>
</feature>
<evidence type="ECO:0000256" key="6">
    <source>
        <dbReference type="RuleBase" id="RU361235"/>
    </source>
</evidence>
<reference evidence="9" key="1">
    <citation type="submission" date="2014-11" db="EMBL/GenBank/DDBJ databases">
        <authorList>
            <person name="Geib S."/>
        </authorList>
    </citation>
    <scope>NUCLEOTIDE SEQUENCE</scope>
</reference>
<evidence type="ECO:0000259" key="8">
    <source>
        <dbReference type="Pfam" id="PF00135"/>
    </source>
</evidence>
<evidence type="ECO:0000256" key="3">
    <source>
        <dbReference type="ARBA" id="ARBA00022801"/>
    </source>
</evidence>
<sequence length="556" mass="63058">MRLKPITLLSFFLFCVQVSHQQTPIIETSLGKISGNVFTSRKGRDIYAYRGIHYAKPPTELRRFAAPEPVEAWNETLNASNDGPSCPQSFTMETIDEDCLNLNVYTVNVTASNPVIVYIHGGANIHGSAHSEYGGGPQYLLDEDVVLVSISFRLGAFGFLSTKTYEASGNYGYLDQVLALKWVQQHIKNFGGDVSRVTIIGESAGSMAVTLHLTSPMSKGLFHRAIAMSGSATNHYDIDNVYWSRKLAYDLGCPRYNTQYLLNCLRQISWQRIVNITDSWEPYGMANINWNYEIDGKFLLEHPSEAIFNNRFNRVPIIAGVTLNEFDFEPERLEGSNDLLDDMNDNFGLYATDFLQFKITGNDDEKMRRIREFYYNNKTINKYNLAGLGKMKSDGLIGHGVYRLVKLAKKYTNVYYYRFDYIGDKSLYSNGAEKAKGVCHADDLIYILPKKTFQVENNSTDIFMIDRMVNLFASFAAKGEPPIIDNITWTPSTANETVVLYNDRKVRMGEQFEVERYALWDELFPIEKSGAGISIPAILLFSFALLWPFLCQSKLL</sequence>